<keyword evidence="4" id="KW-0238">DNA-binding</keyword>
<dbReference type="InterPro" id="IPR058031">
    <property type="entry name" value="AAA_lid_NorR"/>
</dbReference>
<protein>
    <submittedName>
        <fullName evidence="7">Response regulator of zinc sigma-54-dependent two-component system</fullName>
    </submittedName>
</protein>
<dbReference type="GO" id="GO:0006355">
    <property type="term" value="P:regulation of DNA-templated transcription"/>
    <property type="evidence" value="ECO:0007669"/>
    <property type="project" value="InterPro"/>
</dbReference>
<dbReference type="Gene3D" id="1.10.10.60">
    <property type="entry name" value="Homeodomain-like"/>
    <property type="match status" value="1"/>
</dbReference>
<evidence type="ECO:0000313" key="8">
    <source>
        <dbReference type="Proteomes" id="UP000194141"/>
    </source>
</evidence>
<dbReference type="SMART" id="SM00382">
    <property type="entry name" value="AAA"/>
    <property type="match status" value="1"/>
</dbReference>
<evidence type="ECO:0000259" key="6">
    <source>
        <dbReference type="PROSITE" id="PS50045"/>
    </source>
</evidence>
<dbReference type="Pfam" id="PF13185">
    <property type="entry name" value="GAF_2"/>
    <property type="match status" value="1"/>
</dbReference>
<dbReference type="PROSITE" id="PS50045">
    <property type="entry name" value="SIGMA54_INTERACT_4"/>
    <property type="match status" value="1"/>
</dbReference>
<dbReference type="InterPro" id="IPR025943">
    <property type="entry name" value="Sigma_54_int_dom_ATP-bd_2"/>
</dbReference>
<dbReference type="Gene3D" id="1.10.8.60">
    <property type="match status" value="1"/>
</dbReference>
<dbReference type="EMBL" id="MDSU01000018">
    <property type="protein sequence ID" value="OSS41301.1"/>
    <property type="molecule type" value="Genomic_DNA"/>
</dbReference>
<dbReference type="SUPFAM" id="SSF52540">
    <property type="entry name" value="P-loop containing nucleoside triphosphate hydrolases"/>
    <property type="match status" value="1"/>
</dbReference>
<keyword evidence="3" id="KW-0805">Transcription regulation</keyword>
<feature type="domain" description="Sigma-54 factor interaction" evidence="6">
    <location>
        <begin position="198"/>
        <end position="427"/>
    </location>
</feature>
<name>A0A1X4XUU7_9BACT</name>
<keyword evidence="2" id="KW-0067">ATP-binding</keyword>
<dbReference type="SUPFAM" id="SSF55781">
    <property type="entry name" value="GAF domain-like"/>
    <property type="match status" value="1"/>
</dbReference>
<evidence type="ECO:0000256" key="5">
    <source>
        <dbReference type="ARBA" id="ARBA00023163"/>
    </source>
</evidence>
<dbReference type="Pfam" id="PF00158">
    <property type="entry name" value="Sigma54_activat"/>
    <property type="match status" value="1"/>
</dbReference>
<dbReference type="InterPro" id="IPR003018">
    <property type="entry name" value="GAF"/>
</dbReference>
<dbReference type="InterPro" id="IPR029016">
    <property type="entry name" value="GAF-like_dom_sf"/>
</dbReference>
<keyword evidence="8" id="KW-1185">Reference proteome</keyword>
<dbReference type="InterPro" id="IPR009057">
    <property type="entry name" value="Homeodomain-like_sf"/>
</dbReference>
<dbReference type="InterPro" id="IPR002078">
    <property type="entry name" value="Sigma_54_int"/>
</dbReference>
<evidence type="ECO:0000256" key="3">
    <source>
        <dbReference type="ARBA" id="ARBA00023015"/>
    </source>
</evidence>
<proteinExistence type="predicted"/>
<dbReference type="RefSeq" id="WP_086033566.1">
    <property type="nucleotide sequence ID" value="NZ_MDSU01000018.1"/>
</dbReference>
<dbReference type="Gene3D" id="3.40.50.300">
    <property type="entry name" value="P-loop containing nucleotide triphosphate hydrolases"/>
    <property type="match status" value="1"/>
</dbReference>
<dbReference type="PANTHER" id="PTHR32071">
    <property type="entry name" value="TRANSCRIPTIONAL REGULATORY PROTEIN"/>
    <property type="match status" value="1"/>
</dbReference>
<dbReference type="InterPro" id="IPR027417">
    <property type="entry name" value="P-loop_NTPase"/>
</dbReference>
<dbReference type="InterPro" id="IPR025662">
    <property type="entry name" value="Sigma_54_int_dom_ATP-bd_1"/>
</dbReference>
<dbReference type="STRING" id="1562698.DESAMIL20_854"/>
<keyword evidence="5" id="KW-0804">Transcription</keyword>
<dbReference type="PROSITE" id="PS00675">
    <property type="entry name" value="SIGMA54_INTERACT_1"/>
    <property type="match status" value="1"/>
</dbReference>
<dbReference type="OrthoDB" id="9763792at2"/>
<dbReference type="Proteomes" id="UP000194141">
    <property type="component" value="Unassembled WGS sequence"/>
</dbReference>
<dbReference type="FunFam" id="3.40.50.300:FF:000006">
    <property type="entry name" value="DNA-binding transcriptional regulator NtrC"/>
    <property type="match status" value="1"/>
</dbReference>
<evidence type="ECO:0000256" key="1">
    <source>
        <dbReference type="ARBA" id="ARBA00022741"/>
    </source>
</evidence>
<dbReference type="PRINTS" id="PR01590">
    <property type="entry name" value="HTHFIS"/>
</dbReference>
<dbReference type="AlphaFoldDB" id="A0A1X4XUU7"/>
<dbReference type="CDD" id="cd00009">
    <property type="entry name" value="AAA"/>
    <property type="match status" value="1"/>
</dbReference>
<dbReference type="InterPro" id="IPR003593">
    <property type="entry name" value="AAA+_ATPase"/>
</dbReference>
<dbReference type="GO" id="GO:0043565">
    <property type="term" value="F:sequence-specific DNA binding"/>
    <property type="evidence" value="ECO:0007669"/>
    <property type="project" value="InterPro"/>
</dbReference>
<dbReference type="Gene3D" id="3.30.450.40">
    <property type="match status" value="1"/>
</dbReference>
<organism evidence="7 8">
    <name type="scientific">Desulfurella amilsii</name>
    <dbReference type="NCBI Taxonomy" id="1562698"/>
    <lineage>
        <taxon>Bacteria</taxon>
        <taxon>Pseudomonadati</taxon>
        <taxon>Campylobacterota</taxon>
        <taxon>Desulfurellia</taxon>
        <taxon>Desulfurellales</taxon>
        <taxon>Desulfurellaceae</taxon>
        <taxon>Desulfurella</taxon>
    </lineage>
</organism>
<comment type="caution">
    <text evidence="7">The sequence shown here is derived from an EMBL/GenBank/DDBJ whole genome shotgun (WGS) entry which is preliminary data.</text>
</comment>
<dbReference type="PROSITE" id="PS00676">
    <property type="entry name" value="SIGMA54_INTERACT_2"/>
    <property type="match status" value="1"/>
</dbReference>
<dbReference type="Pfam" id="PF02954">
    <property type="entry name" value="HTH_8"/>
    <property type="match status" value="1"/>
</dbReference>
<dbReference type="GO" id="GO:0005524">
    <property type="term" value="F:ATP binding"/>
    <property type="evidence" value="ECO:0007669"/>
    <property type="project" value="UniProtKB-KW"/>
</dbReference>
<evidence type="ECO:0000256" key="4">
    <source>
        <dbReference type="ARBA" id="ARBA00023125"/>
    </source>
</evidence>
<dbReference type="SUPFAM" id="SSF46689">
    <property type="entry name" value="Homeodomain-like"/>
    <property type="match status" value="1"/>
</dbReference>
<sequence>MEIESKNKLLLELNNALISKYDPKVFSNTLAEIIKTKVAHYDRFSITILDPEDTCVNYFNSPYGIEIPEIDQNKRNLMQASLSQYVIKNKRPLIIYDLLKYSNWPSVPPMIKKGLKSAISIPLIHREAPLGSMHIYFKNAPSNIDEISNFLVVFSKQLALLIDNIIIHAKDQEKIDFLSKQNIYLQNKEQQMYKMNKFYFTSKKMRDILNFVNKIAILDVPVLITGETGTGKDFLARIIHYDSLRKNGMFVKISCPAIPQNLFESELFGHNKGAFTNATSQKVGQIELANNGTLFFDEIGDMPFTLQSKLLEVLQEKIIHRIGDNRTIRVNFRLISATNSDLEEKIRRNEFRSDLYYRINVFNINIPPLRERIEDIPILVDNISLEYSKIFNCKPPKFTESAIKLLQEYNWPGNIRELESFISKVIVIHSGNKVSSNEIKSLFSNNDKFFEKGNITLKELEKNYLLDILQKNNYNISKSAKILNIPRTTLQYKINKHKIFLPNQN</sequence>
<dbReference type="InterPro" id="IPR002197">
    <property type="entry name" value="HTH_Fis"/>
</dbReference>
<reference evidence="7 8" key="1">
    <citation type="journal article" date="2017" name="Front. Microbiol.">
        <title>Genome Sequence of Desulfurella amilsii Strain TR1 and Comparative Genomics of Desulfurellaceae Family.</title>
        <authorList>
            <person name="Florentino A.P."/>
            <person name="Stams A.J."/>
            <person name="Sanchez-Andrea I."/>
        </authorList>
    </citation>
    <scope>NUCLEOTIDE SEQUENCE [LARGE SCALE GENOMIC DNA]</scope>
    <source>
        <strain evidence="7 8">TR1</strain>
    </source>
</reference>
<evidence type="ECO:0000256" key="2">
    <source>
        <dbReference type="ARBA" id="ARBA00022840"/>
    </source>
</evidence>
<evidence type="ECO:0000313" key="7">
    <source>
        <dbReference type="EMBL" id="OSS41301.1"/>
    </source>
</evidence>
<keyword evidence="1" id="KW-0547">Nucleotide-binding</keyword>
<dbReference type="Pfam" id="PF25601">
    <property type="entry name" value="AAA_lid_14"/>
    <property type="match status" value="1"/>
</dbReference>
<dbReference type="PANTHER" id="PTHR32071:SF57">
    <property type="entry name" value="C4-DICARBOXYLATE TRANSPORT TRANSCRIPTIONAL REGULATORY PROTEIN DCTD"/>
    <property type="match status" value="1"/>
</dbReference>
<gene>
    <name evidence="7" type="ORF">DESAMIL20_854</name>
</gene>
<accession>A0A1X4XUU7</accession>